<accession>A0A9Q4QTN8</accession>
<dbReference type="Proteomes" id="UP000474061">
    <property type="component" value="Unassembled WGS sequence"/>
</dbReference>
<dbReference type="CDD" id="cd17546">
    <property type="entry name" value="REC_hyHK_CKI1_RcsC-like"/>
    <property type="match status" value="1"/>
</dbReference>
<feature type="domain" description="GGDEF" evidence="4">
    <location>
        <begin position="182"/>
        <end position="315"/>
    </location>
</feature>
<dbReference type="GO" id="GO:0000160">
    <property type="term" value="P:phosphorelay signal transduction system"/>
    <property type="evidence" value="ECO:0007669"/>
    <property type="project" value="InterPro"/>
</dbReference>
<comment type="caution">
    <text evidence="5">The sequence shown here is derived from an EMBL/GenBank/DDBJ whole genome shotgun (WGS) entry which is preliminary data.</text>
</comment>
<dbReference type="Gene3D" id="3.40.50.2300">
    <property type="match status" value="1"/>
</dbReference>
<dbReference type="SMART" id="SM00448">
    <property type="entry name" value="REC"/>
    <property type="match status" value="1"/>
</dbReference>
<dbReference type="PROSITE" id="PS50887">
    <property type="entry name" value="GGDEF"/>
    <property type="match status" value="1"/>
</dbReference>
<feature type="domain" description="Response regulatory" evidence="2">
    <location>
        <begin position="21"/>
        <end position="137"/>
    </location>
</feature>
<protein>
    <submittedName>
        <fullName evidence="5">EAL domain-containing protein</fullName>
    </submittedName>
</protein>
<dbReference type="Pfam" id="PF00563">
    <property type="entry name" value="EAL"/>
    <property type="match status" value="1"/>
</dbReference>
<evidence type="ECO:0000313" key="5">
    <source>
        <dbReference type="EMBL" id="MRU24717.1"/>
    </source>
</evidence>
<dbReference type="Gene3D" id="3.30.70.270">
    <property type="match status" value="1"/>
</dbReference>
<evidence type="ECO:0000256" key="1">
    <source>
        <dbReference type="PROSITE-ProRule" id="PRU00169"/>
    </source>
</evidence>
<dbReference type="Pfam" id="PF00072">
    <property type="entry name" value="Response_reg"/>
    <property type="match status" value="1"/>
</dbReference>
<dbReference type="AlphaFoldDB" id="A0A9Q4QTN8"/>
<dbReference type="RefSeq" id="WP_004083620.1">
    <property type="nucleotide sequence ID" value="NZ_CP052854.1"/>
</dbReference>
<dbReference type="InterPro" id="IPR035919">
    <property type="entry name" value="EAL_sf"/>
</dbReference>
<dbReference type="SUPFAM" id="SSF55073">
    <property type="entry name" value="Nucleotide cyclase"/>
    <property type="match status" value="1"/>
</dbReference>
<dbReference type="Gene3D" id="3.20.20.450">
    <property type="entry name" value="EAL domain"/>
    <property type="match status" value="1"/>
</dbReference>
<name>A0A9Q4QTN8_XYLFS</name>
<dbReference type="SMART" id="SM00052">
    <property type="entry name" value="EAL"/>
    <property type="match status" value="1"/>
</dbReference>
<dbReference type="PROSITE" id="PS50110">
    <property type="entry name" value="RESPONSE_REGULATORY"/>
    <property type="match status" value="1"/>
</dbReference>
<dbReference type="InterPro" id="IPR000160">
    <property type="entry name" value="GGDEF_dom"/>
</dbReference>
<dbReference type="Pfam" id="PF00990">
    <property type="entry name" value="GGDEF"/>
    <property type="match status" value="1"/>
</dbReference>
<sequence>MRLTTTSKAYDNVTTDDTQYRILIVEDDRSQALFAQSVLQGAGIHAQIEMSASEVLKVIKDYRPDLILMDLNMPELDGISLTALIRQQPNQLLLPIVFLSGDTDPEKQFEVLDSGADDFLTKPIQPRHLIAAVSNRMHRLRQQQQNAQQADTQINIQKTSITELQTRTHIVEQLEVALSSGAQGALFFIEVSSALNLRTRYGYTAFERLMNQVEYHLAQEAHPYSLARISDHSFLLLAIDLAASEHQALATHLREHLATLPLPIQDDELVHLRSAIGYAPLNQGFKDADDAVECTERATLEARQNNEGIYAYVPSRTPENTGHLALLDGQLELAYQPIVEVARSDTAQYQVLLRLRKADGNLLSAGLVIPAAEAAGRIMELDKQVIEQALDILKLHQDTNQQLRLFVSQSVRTLIHEGFSDWIIKNLQERNVNGTGLVIDLRLQDAVIHAIPLKQLCKQLLEHNVKFCLSQFESNSEATVLFSELPLNFVRLSQHFGDAHNHPERQKELPLLIEQAHEHNLHVIGQCIEDAQAATFMWMNGVDLIQGNLFQNVSKDLNFNFHDMVL</sequence>
<dbReference type="EMBL" id="VDCJ01000352">
    <property type="protein sequence ID" value="MRU24717.1"/>
    <property type="molecule type" value="Genomic_DNA"/>
</dbReference>
<evidence type="ECO:0000259" key="2">
    <source>
        <dbReference type="PROSITE" id="PS50110"/>
    </source>
</evidence>
<evidence type="ECO:0000259" key="4">
    <source>
        <dbReference type="PROSITE" id="PS50887"/>
    </source>
</evidence>
<dbReference type="InterPro" id="IPR001789">
    <property type="entry name" value="Sig_transdc_resp-reg_receiver"/>
</dbReference>
<dbReference type="SUPFAM" id="SSF52172">
    <property type="entry name" value="CheY-like"/>
    <property type="match status" value="1"/>
</dbReference>
<proteinExistence type="predicted"/>
<dbReference type="InterPro" id="IPR011006">
    <property type="entry name" value="CheY-like_superfamily"/>
</dbReference>
<dbReference type="CDD" id="cd01948">
    <property type="entry name" value="EAL"/>
    <property type="match status" value="1"/>
</dbReference>
<reference evidence="5" key="1">
    <citation type="submission" date="2019-05" db="EMBL/GenBank/DDBJ databases">
        <authorList>
            <person name="Castillo A."/>
            <person name="Giampetruzzi A."/>
            <person name="Landa B."/>
            <person name="Saponari M."/>
            <person name="Almeida R.P.P."/>
            <person name="Moralejo E."/>
            <person name="Marco-Noales E."/>
            <person name="Velasco-Amo M.P."/>
            <person name="Roman-Ecija M."/>
            <person name="Navarro I."/>
            <person name="Monterde A."/>
            <person name="Barbe S."/>
        </authorList>
    </citation>
    <scope>NUCLEOTIDE SEQUENCE</scope>
    <source>
        <strain evidence="5">XYL1981</strain>
    </source>
</reference>
<organism evidence="5 6">
    <name type="scientific">Xylella fastidiosa subsp. multiplex</name>
    <dbReference type="NCBI Taxonomy" id="644357"/>
    <lineage>
        <taxon>Bacteria</taxon>
        <taxon>Pseudomonadati</taxon>
        <taxon>Pseudomonadota</taxon>
        <taxon>Gammaproteobacteria</taxon>
        <taxon>Lysobacterales</taxon>
        <taxon>Lysobacteraceae</taxon>
        <taxon>Xylella</taxon>
    </lineage>
</organism>
<evidence type="ECO:0000259" key="3">
    <source>
        <dbReference type="PROSITE" id="PS50883"/>
    </source>
</evidence>
<dbReference type="PANTHER" id="PTHR33121:SF70">
    <property type="entry name" value="SIGNALING PROTEIN YKOW"/>
    <property type="match status" value="1"/>
</dbReference>
<dbReference type="SMART" id="SM00267">
    <property type="entry name" value="GGDEF"/>
    <property type="match status" value="1"/>
</dbReference>
<evidence type="ECO:0000313" key="6">
    <source>
        <dbReference type="Proteomes" id="UP000474061"/>
    </source>
</evidence>
<dbReference type="InterPro" id="IPR050706">
    <property type="entry name" value="Cyclic-di-GMP_PDE-like"/>
</dbReference>
<dbReference type="InterPro" id="IPR043128">
    <property type="entry name" value="Rev_trsase/Diguanyl_cyclase"/>
</dbReference>
<feature type="modified residue" description="4-aspartylphosphate" evidence="1">
    <location>
        <position position="70"/>
    </location>
</feature>
<dbReference type="InterPro" id="IPR001633">
    <property type="entry name" value="EAL_dom"/>
</dbReference>
<dbReference type="SUPFAM" id="SSF141868">
    <property type="entry name" value="EAL domain-like"/>
    <property type="match status" value="1"/>
</dbReference>
<feature type="domain" description="EAL" evidence="3">
    <location>
        <begin position="315"/>
        <end position="566"/>
    </location>
</feature>
<dbReference type="PANTHER" id="PTHR33121">
    <property type="entry name" value="CYCLIC DI-GMP PHOSPHODIESTERASE PDEF"/>
    <property type="match status" value="1"/>
</dbReference>
<dbReference type="PROSITE" id="PS50883">
    <property type="entry name" value="EAL"/>
    <property type="match status" value="1"/>
</dbReference>
<keyword evidence="1" id="KW-0597">Phosphoprotein</keyword>
<dbReference type="InterPro" id="IPR029787">
    <property type="entry name" value="Nucleotide_cyclase"/>
</dbReference>
<gene>
    <name evidence="5" type="ORF">FG476_11845</name>
</gene>
<reference evidence="5" key="2">
    <citation type="journal article" date="2020" name="Appl. Environ. Microbiol.">
        <title>Multiple intercontinental introductions associated with the emergence of a plant pathogen in Europe.</title>
        <authorList>
            <person name="Landa B.B."/>
            <person name="Castillo A.I."/>
            <person name="Giampetruzzi A."/>
            <person name="Kahn A."/>
            <person name="Roman-Ecija M."/>
            <person name="Velasco-Amo M.P."/>
            <person name="Navas-Cortes J.A."/>
            <person name="Marco-Noales E."/>
            <person name="Barbe S."/>
            <person name="Moralejo E."/>
            <person name="Coletta-Filho H.D."/>
            <person name="Saldarelli P."/>
            <person name="Saponari M."/>
            <person name="Almeida R.P.P."/>
        </authorList>
    </citation>
    <scope>NUCLEOTIDE SEQUENCE</scope>
    <source>
        <strain evidence="5">XYL1981</strain>
    </source>
</reference>
<dbReference type="GO" id="GO:0071111">
    <property type="term" value="F:cyclic-guanylate-specific phosphodiesterase activity"/>
    <property type="evidence" value="ECO:0007669"/>
    <property type="project" value="InterPro"/>
</dbReference>